<keyword evidence="4" id="KW-1185">Reference proteome</keyword>
<proteinExistence type="predicted"/>
<gene>
    <name evidence="5" type="primary">LOC111089630</name>
</gene>
<keyword evidence="1" id="KW-0677">Repeat</keyword>
<dbReference type="SUPFAM" id="SSF48452">
    <property type="entry name" value="TPR-like"/>
    <property type="match status" value="1"/>
</dbReference>
<reference evidence="5" key="1">
    <citation type="submission" date="2025-08" db="UniProtKB">
        <authorList>
            <consortium name="RefSeq"/>
        </authorList>
    </citation>
    <scope>IDENTIFICATION</scope>
    <source>
        <tissue evidence="5">Muscle</tissue>
    </source>
</reference>
<dbReference type="Pfam" id="PF13432">
    <property type="entry name" value="TPR_16"/>
    <property type="match status" value="1"/>
</dbReference>
<feature type="repeat" description="TPR" evidence="3">
    <location>
        <begin position="84"/>
        <end position="117"/>
    </location>
</feature>
<evidence type="ECO:0000256" key="2">
    <source>
        <dbReference type="ARBA" id="ARBA00022803"/>
    </source>
</evidence>
<dbReference type="InterPro" id="IPR011990">
    <property type="entry name" value="TPR-like_helical_dom_sf"/>
</dbReference>
<dbReference type="SMART" id="SM00028">
    <property type="entry name" value="TPR"/>
    <property type="match status" value="5"/>
</dbReference>
<dbReference type="Pfam" id="PF14559">
    <property type="entry name" value="TPR_19"/>
    <property type="match status" value="1"/>
</dbReference>
<evidence type="ECO:0000313" key="4">
    <source>
        <dbReference type="Proteomes" id="UP000694941"/>
    </source>
</evidence>
<dbReference type="InterPro" id="IPR013105">
    <property type="entry name" value="TPR_2"/>
</dbReference>
<dbReference type="PROSITE" id="PS50005">
    <property type="entry name" value="TPR"/>
    <property type="match status" value="3"/>
</dbReference>
<dbReference type="PANTHER" id="PTHR44395">
    <property type="match status" value="1"/>
</dbReference>
<keyword evidence="2 3" id="KW-0802">TPR repeat</keyword>
<dbReference type="PROSITE" id="PS50293">
    <property type="entry name" value="TPR_REGION"/>
    <property type="match status" value="1"/>
</dbReference>
<sequence length="258" mass="29668">MYVQALRIDSNNPNLYYNLGVVLMDQRRRKEALTLFNRALELEPEHKEALFNMAMLLQGGNKQTTNDEVNRRLHIATQGVRHSKEVYFTLGTLALENGNPASAERWFRKAIEMNPSDRSALFNLALLLTKENRHPEALDFLKQLLKHHSSHVKGLLLLGDIYITQMKNLDEAETCYKKILQVDPNNVQGLHNLCVVYLHRGQLKQAERCFLEALQLAPTADYISHHLRLVRSQILKQTQPMGIPRSDVWHLKSSGSIR</sequence>
<dbReference type="PANTHER" id="PTHR44395:SF1">
    <property type="entry name" value="PROTEIN O-MANNOSYL-TRANSFERASE TMTC3"/>
    <property type="match status" value="1"/>
</dbReference>
<accession>A0ABM1TQP0</accession>
<feature type="repeat" description="TPR" evidence="3">
    <location>
        <begin position="187"/>
        <end position="220"/>
    </location>
</feature>
<organism evidence="4 5">
    <name type="scientific">Limulus polyphemus</name>
    <name type="common">Atlantic horseshoe crab</name>
    <dbReference type="NCBI Taxonomy" id="6850"/>
    <lineage>
        <taxon>Eukaryota</taxon>
        <taxon>Metazoa</taxon>
        <taxon>Ecdysozoa</taxon>
        <taxon>Arthropoda</taxon>
        <taxon>Chelicerata</taxon>
        <taxon>Merostomata</taxon>
        <taxon>Xiphosura</taxon>
        <taxon>Limulidae</taxon>
        <taxon>Limulus</taxon>
    </lineage>
</organism>
<name>A0ABM1TQP0_LIMPO</name>
<dbReference type="Proteomes" id="UP000694941">
    <property type="component" value="Unplaced"/>
</dbReference>
<evidence type="ECO:0000313" key="5">
    <source>
        <dbReference type="RefSeq" id="XP_022258196.1"/>
    </source>
</evidence>
<evidence type="ECO:0000256" key="1">
    <source>
        <dbReference type="ARBA" id="ARBA00022737"/>
    </source>
</evidence>
<dbReference type="InterPro" id="IPR019734">
    <property type="entry name" value="TPR_rpt"/>
</dbReference>
<feature type="repeat" description="TPR" evidence="3">
    <location>
        <begin position="13"/>
        <end position="46"/>
    </location>
</feature>
<evidence type="ECO:0000256" key="3">
    <source>
        <dbReference type="PROSITE-ProRule" id="PRU00339"/>
    </source>
</evidence>
<protein>
    <submittedName>
        <fullName evidence="5">Transmembrane and TPR repeat-containing protein CG4050-like</fullName>
    </submittedName>
</protein>
<dbReference type="GeneID" id="111089630"/>
<dbReference type="RefSeq" id="XP_022258196.1">
    <property type="nucleotide sequence ID" value="XM_022402488.1"/>
</dbReference>
<dbReference type="Gene3D" id="1.25.40.10">
    <property type="entry name" value="Tetratricopeptide repeat domain"/>
    <property type="match status" value="2"/>
</dbReference>
<dbReference type="Pfam" id="PF07719">
    <property type="entry name" value="TPR_2"/>
    <property type="match status" value="1"/>
</dbReference>